<organism evidence="1 2">
    <name type="scientific">Hallella bergensis DSM 17361</name>
    <dbReference type="NCBI Taxonomy" id="585502"/>
    <lineage>
        <taxon>Bacteria</taxon>
        <taxon>Pseudomonadati</taxon>
        <taxon>Bacteroidota</taxon>
        <taxon>Bacteroidia</taxon>
        <taxon>Bacteroidales</taxon>
        <taxon>Prevotellaceae</taxon>
        <taxon>Hallella</taxon>
    </lineage>
</organism>
<proteinExistence type="predicted"/>
<dbReference type="EMBL" id="ACKS01000020">
    <property type="protein sequence ID" value="EFA45190.1"/>
    <property type="molecule type" value="Genomic_DNA"/>
</dbReference>
<keyword evidence="2" id="KW-1185">Reference proteome</keyword>
<dbReference type="Proteomes" id="UP000003160">
    <property type="component" value="Unassembled WGS sequence"/>
</dbReference>
<protein>
    <submittedName>
        <fullName evidence="1">Uncharacterized protein</fullName>
    </submittedName>
</protein>
<evidence type="ECO:0000313" key="1">
    <source>
        <dbReference type="EMBL" id="EFA45190.1"/>
    </source>
</evidence>
<dbReference type="AlphaFoldDB" id="D1PTY2"/>
<accession>D1PTY2</accession>
<evidence type="ECO:0000313" key="2">
    <source>
        <dbReference type="Proteomes" id="UP000003160"/>
    </source>
</evidence>
<name>D1PTY2_9BACT</name>
<reference evidence="1 2" key="1">
    <citation type="submission" date="2009-10" db="EMBL/GenBank/DDBJ databases">
        <authorList>
            <person name="Qin X."/>
            <person name="Bachman B."/>
            <person name="Battles P."/>
            <person name="Bell A."/>
            <person name="Bess C."/>
            <person name="Bickham C."/>
            <person name="Chaboub L."/>
            <person name="Chen D."/>
            <person name="Coyle M."/>
            <person name="Deiros D.R."/>
            <person name="Dinh H."/>
            <person name="Forbes L."/>
            <person name="Fowler G."/>
            <person name="Francisco L."/>
            <person name="Fu Q."/>
            <person name="Gubbala S."/>
            <person name="Hale W."/>
            <person name="Han Y."/>
            <person name="Hemphill L."/>
            <person name="Highlander S.K."/>
            <person name="Hirani K."/>
            <person name="Hogues M."/>
            <person name="Jackson L."/>
            <person name="Jakkamsetti A."/>
            <person name="Javaid M."/>
            <person name="Jiang H."/>
            <person name="Korchina V."/>
            <person name="Kovar C."/>
            <person name="Lara F."/>
            <person name="Lee S."/>
            <person name="Mata R."/>
            <person name="Mathew T."/>
            <person name="Moen C."/>
            <person name="Morales K."/>
            <person name="Munidasa M."/>
            <person name="Nazareth L."/>
            <person name="Ngo R."/>
            <person name="Nguyen L."/>
            <person name="Okwuonu G."/>
            <person name="Ongeri F."/>
            <person name="Patil S."/>
            <person name="Petrosino J."/>
            <person name="Pham C."/>
            <person name="Pham P."/>
            <person name="Pu L.-L."/>
            <person name="Puazo M."/>
            <person name="Raj R."/>
            <person name="Reid J."/>
            <person name="Rouhana J."/>
            <person name="Saada N."/>
            <person name="Shang Y."/>
            <person name="Simmons D."/>
            <person name="Thornton R."/>
            <person name="Warren J."/>
            <person name="Weissenberger G."/>
            <person name="Zhang J."/>
            <person name="Zhang L."/>
            <person name="Zhou C."/>
            <person name="Zhu D."/>
            <person name="Muzny D."/>
            <person name="Worley K."/>
            <person name="Gibbs R."/>
        </authorList>
    </citation>
    <scope>NUCLEOTIDE SEQUENCE [LARGE SCALE GENOMIC DNA]</scope>
    <source>
        <strain evidence="1 2">DSM 17361</strain>
    </source>
</reference>
<gene>
    <name evidence="1" type="ORF">HMPREF0645_0417</name>
</gene>
<dbReference type="HOGENOM" id="CLU_3139076_0_0_10"/>
<comment type="caution">
    <text evidence="1">The sequence shown here is derived from an EMBL/GenBank/DDBJ whole genome shotgun (WGS) entry which is preliminary data.</text>
</comment>
<sequence length="49" mass="5704">MGVLPGIRDTGMCKTMKTGYEYACVLQTLQKYLEIDRENYPPPLIFNKY</sequence>